<dbReference type="InterPro" id="IPR029787">
    <property type="entry name" value="Nucleotide_cyclase"/>
</dbReference>
<accession>A0ABU8F0U3</accession>
<dbReference type="Gene3D" id="3.30.70.270">
    <property type="match status" value="1"/>
</dbReference>
<dbReference type="SUPFAM" id="SSF55073">
    <property type="entry name" value="Nucleotide cyclase"/>
    <property type="match status" value="1"/>
</dbReference>
<keyword evidence="5" id="KW-0548">Nucleotidyltransferase</keyword>
<dbReference type="SMART" id="SM00267">
    <property type="entry name" value="GGDEF"/>
    <property type="match status" value="1"/>
</dbReference>
<dbReference type="RefSeq" id="WP_336436935.1">
    <property type="nucleotide sequence ID" value="NZ_JBAWKS010000002.1"/>
</dbReference>
<reference evidence="5 6" key="1">
    <citation type="submission" date="2023-12" db="EMBL/GenBank/DDBJ databases">
        <title>Friends and Foes: Symbiotic and Algicidal bacterial influence on Karenia brevis blooms.</title>
        <authorList>
            <person name="Fei C."/>
            <person name="Mohamed A.R."/>
            <person name="Booker A."/>
            <person name="Arshad M."/>
            <person name="Klass S."/>
            <person name="Ahn S."/>
            <person name="Gilbert P.M."/>
            <person name="Heil C.A."/>
            <person name="Martinez J.M."/>
            <person name="Amin S.A."/>
        </authorList>
    </citation>
    <scope>NUCLEOTIDE SEQUENCE [LARGE SCALE GENOMIC DNA]</scope>
    <source>
        <strain evidence="5 6">CE15</strain>
    </source>
</reference>
<evidence type="ECO:0000256" key="3">
    <source>
        <dbReference type="SAM" id="Coils"/>
    </source>
</evidence>
<evidence type="ECO:0000259" key="4">
    <source>
        <dbReference type="PROSITE" id="PS50887"/>
    </source>
</evidence>
<dbReference type="GO" id="GO:0052621">
    <property type="term" value="F:diguanylate cyclase activity"/>
    <property type="evidence" value="ECO:0007669"/>
    <property type="project" value="UniProtKB-EC"/>
</dbReference>
<feature type="coiled-coil region" evidence="3">
    <location>
        <begin position="297"/>
        <end position="349"/>
    </location>
</feature>
<dbReference type="InterPro" id="IPR043128">
    <property type="entry name" value="Rev_trsase/Diguanyl_cyclase"/>
</dbReference>
<dbReference type="NCBIfam" id="TIGR00254">
    <property type="entry name" value="GGDEF"/>
    <property type="match status" value="1"/>
</dbReference>
<organism evidence="5 6">
    <name type="scientific">Pseudoalteromonas spongiae</name>
    <dbReference type="NCBI Taxonomy" id="298657"/>
    <lineage>
        <taxon>Bacteria</taxon>
        <taxon>Pseudomonadati</taxon>
        <taxon>Pseudomonadota</taxon>
        <taxon>Gammaproteobacteria</taxon>
        <taxon>Alteromonadales</taxon>
        <taxon>Pseudoalteromonadaceae</taxon>
        <taxon>Pseudoalteromonas</taxon>
    </lineage>
</organism>
<keyword evidence="3" id="KW-0175">Coiled coil</keyword>
<dbReference type="InterPro" id="IPR050469">
    <property type="entry name" value="Diguanylate_Cyclase"/>
</dbReference>
<dbReference type="Pfam" id="PF20975">
    <property type="entry name" value="DGCcoil"/>
    <property type="match status" value="1"/>
</dbReference>
<evidence type="ECO:0000256" key="1">
    <source>
        <dbReference type="ARBA" id="ARBA00012528"/>
    </source>
</evidence>
<dbReference type="EC" id="2.7.7.65" evidence="1"/>
<keyword evidence="6" id="KW-1185">Reference proteome</keyword>
<feature type="domain" description="GGDEF" evidence="4">
    <location>
        <begin position="380"/>
        <end position="511"/>
    </location>
</feature>
<dbReference type="CDD" id="cd01949">
    <property type="entry name" value="GGDEF"/>
    <property type="match status" value="1"/>
</dbReference>
<protein>
    <recommendedName>
        <fullName evidence="1">diguanylate cyclase</fullName>
        <ecNumber evidence="1">2.7.7.65</ecNumber>
    </recommendedName>
</protein>
<dbReference type="Proteomes" id="UP001382455">
    <property type="component" value="Unassembled WGS sequence"/>
</dbReference>
<name>A0ABU8F0U3_9GAMM</name>
<evidence type="ECO:0000313" key="6">
    <source>
        <dbReference type="Proteomes" id="UP001382455"/>
    </source>
</evidence>
<dbReference type="PANTHER" id="PTHR45138:SF9">
    <property type="entry name" value="DIGUANYLATE CYCLASE DGCM-RELATED"/>
    <property type="match status" value="1"/>
</dbReference>
<sequence length="511" mass="58273">MSQQVSILRTKLDSAIKGRKQLEHAYKVQVDYLTQFIAKLSLVCKGLDLELDNRLAKYRSTIQKGVDYEQLVPLLEEISKLFKEQATRAETNLKALHQSVDSAGRKLQRQKGLPDDLRRNLRILLTSDLENVKATNEFIPVLTRLVEIYHAVLEKKHQADGGDAIVESTELAQELQNLLSELAFEGESGKRIDSIKQKVSQEFSLSVLLDCCVEIIRIIVETISQERASAQKFLFAINETLSLLQASLMESVKRSSQINSQMEDLNAQIQHKMHTISQDVDEAQNITTLKQLISEKMESLTVDLANKEKLEQQEREELVTTLKEMGERVNKLEKETEQYQERLAEQRFKSLQDSLTQLPNRAAFDERFALEYNTFKRDHHDLCIVVADIDHFKAINDNYGHSAGDKTLQVVAKALKKAIRVTDFIARFGGEEFVLIMPHSKLEQISVPLEKLRRSVKAIPFKFKQKAVTITISFGATQLKEGDSMQEAFDRADEALYQAKNSGRDRIVLKN</sequence>
<evidence type="ECO:0000313" key="5">
    <source>
        <dbReference type="EMBL" id="MEI4552086.1"/>
    </source>
</evidence>
<proteinExistence type="predicted"/>
<evidence type="ECO:0000256" key="2">
    <source>
        <dbReference type="ARBA" id="ARBA00034247"/>
    </source>
</evidence>
<keyword evidence="5" id="KW-0808">Transferase</keyword>
<dbReference type="PANTHER" id="PTHR45138">
    <property type="entry name" value="REGULATORY COMPONENTS OF SENSORY TRANSDUCTION SYSTEM"/>
    <property type="match status" value="1"/>
</dbReference>
<dbReference type="InterPro" id="IPR000160">
    <property type="entry name" value="GGDEF_dom"/>
</dbReference>
<gene>
    <name evidence="5" type="ORF">WAE96_20580</name>
</gene>
<dbReference type="InterPro" id="IPR048516">
    <property type="entry name" value="DGCcoil"/>
</dbReference>
<dbReference type="PROSITE" id="PS50887">
    <property type="entry name" value="GGDEF"/>
    <property type="match status" value="1"/>
</dbReference>
<comment type="caution">
    <text evidence="5">The sequence shown here is derived from an EMBL/GenBank/DDBJ whole genome shotgun (WGS) entry which is preliminary data.</text>
</comment>
<comment type="catalytic activity">
    <reaction evidence="2">
        <text>2 GTP = 3',3'-c-di-GMP + 2 diphosphate</text>
        <dbReference type="Rhea" id="RHEA:24898"/>
        <dbReference type="ChEBI" id="CHEBI:33019"/>
        <dbReference type="ChEBI" id="CHEBI:37565"/>
        <dbReference type="ChEBI" id="CHEBI:58805"/>
        <dbReference type="EC" id="2.7.7.65"/>
    </reaction>
</comment>
<dbReference type="Pfam" id="PF00990">
    <property type="entry name" value="GGDEF"/>
    <property type="match status" value="1"/>
</dbReference>
<dbReference type="EMBL" id="JBAWKS010000002">
    <property type="protein sequence ID" value="MEI4552086.1"/>
    <property type="molecule type" value="Genomic_DNA"/>
</dbReference>